<evidence type="ECO:0000313" key="2">
    <source>
        <dbReference type="Proteomes" id="UP001564408"/>
    </source>
</evidence>
<protein>
    <submittedName>
        <fullName evidence="1">Cytosolic protein</fullName>
    </submittedName>
</protein>
<gene>
    <name evidence="1" type="ORF">ABC977_18130</name>
</gene>
<feature type="non-terminal residue" evidence="1">
    <location>
        <position position="96"/>
    </location>
</feature>
<accession>A0ABV4BIG1</accession>
<comment type="caution">
    <text evidence="1">The sequence shown here is derived from an EMBL/GenBank/DDBJ whole genome shotgun (WGS) entry which is preliminary data.</text>
</comment>
<evidence type="ECO:0000313" key="1">
    <source>
        <dbReference type="EMBL" id="MEY6434311.1"/>
    </source>
</evidence>
<dbReference type="Proteomes" id="UP001564408">
    <property type="component" value="Unassembled WGS sequence"/>
</dbReference>
<proteinExistence type="predicted"/>
<name>A0ABV4BIG1_9GAMM</name>
<keyword evidence="2" id="KW-1185">Reference proteome</keyword>
<organism evidence="1 2">
    <name type="scientific">Thioalkalicoccus limnaeus</name>
    <dbReference type="NCBI Taxonomy" id="120681"/>
    <lineage>
        <taxon>Bacteria</taxon>
        <taxon>Pseudomonadati</taxon>
        <taxon>Pseudomonadota</taxon>
        <taxon>Gammaproteobacteria</taxon>
        <taxon>Chromatiales</taxon>
        <taxon>Chromatiaceae</taxon>
        <taxon>Thioalkalicoccus</taxon>
    </lineage>
</organism>
<dbReference type="EMBL" id="JBDKXB010000085">
    <property type="protein sequence ID" value="MEY6434311.1"/>
    <property type="molecule type" value="Genomic_DNA"/>
</dbReference>
<sequence length="96" mass="11263">MADYDSPWKTVLERYFAEFLAFFFPEAHAGIDWTQGYTLLDKELQKVVRDAKLGRRWADSLVRVTGTDGQEDWVLVHVEVQGRNEADFAQRMFVYN</sequence>
<reference evidence="1 2" key="1">
    <citation type="submission" date="2024-05" db="EMBL/GenBank/DDBJ databases">
        <title>Genome Sequence and Characterization of the New Strain Purple Sulfur Bacterium of Genus Thioalkalicoccus.</title>
        <authorList>
            <person name="Bryantseva I.A."/>
            <person name="Kyndt J.A."/>
            <person name="Imhoff J.F."/>
        </authorList>
    </citation>
    <scope>NUCLEOTIDE SEQUENCE [LARGE SCALE GENOMIC DNA]</scope>
    <source>
        <strain evidence="1 2">Um2</strain>
    </source>
</reference>